<reference evidence="4 5" key="1">
    <citation type="submission" date="2022-03" db="EMBL/GenBank/DDBJ databases">
        <title>Hymenobactersp. isolated from the air.</title>
        <authorList>
            <person name="Won M."/>
            <person name="Kwon S.-W."/>
        </authorList>
    </citation>
    <scope>NUCLEOTIDE SEQUENCE [LARGE SCALE GENOMIC DNA]</scope>
    <source>
        <strain evidence="4 5">KACC 21982</strain>
    </source>
</reference>
<comment type="similarity">
    <text evidence="2 3">Belongs to the DegT/DnrJ/EryC1 family.</text>
</comment>
<accession>A0ABY4D077</accession>
<dbReference type="RefSeq" id="WP_243800421.1">
    <property type="nucleotide sequence ID" value="NZ_CP094669.1"/>
</dbReference>
<evidence type="ECO:0000256" key="3">
    <source>
        <dbReference type="RuleBase" id="RU004508"/>
    </source>
</evidence>
<keyword evidence="4" id="KW-0808">Transferase</keyword>
<evidence type="ECO:0000256" key="1">
    <source>
        <dbReference type="ARBA" id="ARBA00022898"/>
    </source>
</evidence>
<dbReference type="PANTHER" id="PTHR30244:SF36">
    <property type="entry name" value="3-OXO-GLUCOSE-6-PHOSPHATE:GLUTAMATE AMINOTRANSFERASE"/>
    <property type="match status" value="1"/>
</dbReference>
<keyword evidence="4" id="KW-0032">Aminotransferase</keyword>
<dbReference type="PIRSF" id="PIRSF000390">
    <property type="entry name" value="PLP_StrS"/>
    <property type="match status" value="1"/>
</dbReference>
<organism evidence="4 5">
    <name type="scientific">Hymenobacter tibetensis</name>
    <dbReference type="NCBI Taxonomy" id="497967"/>
    <lineage>
        <taxon>Bacteria</taxon>
        <taxon>Pseudomonadati</taxon>
        <taxon>Bacteroidota</taxon>
        <taxon>Cytophagia</taxon>
        <taxon>Cytophagales</taxon>
        <taxon>Hymenobacteraceae</taxon>
        <taxon>Hymenobacter</taxon>
    </lineage>
</organism>
<dbReference type="EMBL" id="CP094669">
    <property type="protein sequence ID" value="UOG75935.1"/>
    <property type="molecule type" value="Genomic_DNA"/>
</dbReference>
<protein>
    <submittedName>
        <fullName evidence="4">DegT/DnrJ/EryC1/StrS family aminotransferase</fullName>
    </submittedName>
</protein>
<dbReference type="GO" id="GO:0008483">
    <property type="term" value="F:transaminase activity"/>
    <property type="evidence" value="ECO:0007669"/>
    <property type="project" value="UniProtKB-KW"/>
</dbReference>
<dbReference type="SUPFAM" id="SSF53383">
    <property type="entry name" value="PLP-dependent transferases"/>
    <property type="match status" value="1"/>
</dbReference>
<evidence type="ECO:0000313" key="4">
    <source>
        <dbReference type="EMBL" id="UOG75935.1"/>
    </source>
</evidence>
<gene>
    <name evidence="4" type="ORF">MTX78_04885</name>
</gene>
<dbReference type="Gene3D" id="3.90.1150.10">
    <property type="entry name" value="Aspartate Aminotransferase, domain 1"/>
    <property type="match status" value="1"/>
</dbReference>
<dbReference type="Proteomes" id="UP000831113">
    <property type="component" value="Chromosome"/>
</dbReference>
<sequence>MNIPFLSFTPQHSPIREEVLAAIAAVYDKQWYVLGDQVKAFEASYAEFNQVEHCIGVANGLDALHLALEALGVGPGDEVLVPSNTYIATWLAISFVGGTPIPVEPNPATYNIDPARIEAAITPRTKGIMPVHLYGQACEMGPIMDIAQRHGLWVVEDNAQAQGATWQGGIAGSFGSVNGTSFYPGKNLGALGDAGAVTTNSSELADKVRTLRNYGSQKKYYNEVIGHNSRLDELQAAVLSVKLPYLMEWTQQRQAVAELYNQQLAGLGDLILPVTAEGATHVYHLYVVRTAHRDALQRYLQEQQIGTLIHYPIPPHRQQAYKHMGIQEGAYPIAEELALTSLSLPMWPGMSETEVAAVAAAVRSFFESI</sequence>
<dbReference type="InterPro" id="IPR000653">
    <property type="entry name" value="DegT/StrS_aminotransferase"/>
</dbReference>
<proteinExistence type="inferred from homology"/>
<keyword evidence="1 3" id="KW-0663">Pyridoxal phosphate</keyword>
<keyword evidence="5" id="KW-1185">Reference proteome</keyword>
<evidence type="ECO:0000313" key="5">
    <source>
        <dbReference type="Proteomes" id="UP000831113"/>
    </source>
</evidence>
<name>A0ABY4D077_9BACT</name>
<dbReference type="PANTHER" id="PTHR30244">
    <property type="entry name" value="TRANSAMINASE"/>
    <property type="match status" value="1"/>
</dbReference>
<dbReference type="InterPro" id="IPR015422">
    <property type="entry name" value="PyrdxlP-dep_Trfase_small"/>
</dbReference>
<evidence type="ECO:0000256" key="2">
    <source>
        <dbReference type="ARBA" id="ARBA00037999"/>
    </source>
</evidence>
<dbReference type="InterPro" id="IPR015424">
    <property type="entry name" value="PyrdxlP-dep_Trfase"/>
</dbReference>
<dbReference type="Pfam" id="PF01041">
    <property type="entry name" value="DegT_DnrJ_EryC1"/>
    <property type="match status" value="1"/>
</dbReference>
<dbReference type="InterPro" id="IPR015421">
    <property type="entry name" value="PyrdxlP-dep_Trfase_major"/>
</dbReference>
<dbReference type="CDD" id="cd00616">
    <property type="entry name" value="AHBA_syn"/>
    <property type="match status" value="1"/>
</dbReference>
<dbReference type="Gene3D" id="3.40.640.10">
    <property type="entry name" value="Type I PLP-dependent aspartate aminotransferase-like (Major domain)"/>
    <property type="match status" value="1"/>
</dbReference>